<dbReference type="PROSITE" id="PS50011">
    <property type="entry name" value="PROTEIN_KINASE_DOM"/>
    <property type="match status" value="1"/>
</dbReference>
<dbReference type="Proteomes" id="UP001597083">
    <property type="component" value="Unassembled WGS sequence"/>
</dbReference>
<protein>
    <recommendedName>
        <fullName evidence="3">Protein kinase domain-containing protein</fullName>
    </recommendedName>
</protein>
<reference evidence="5" key="1">
    <citation type="journal article" date="2019" name="Int. J. Syst. Evol. Microbiol.">
        <title>The Global Catalogue of Microorganisms (GCM) 10K type strain sequencing project: providing services to taxonomists for standard genome sequencing and annotation.</title>
        <authorList>
            <consortium name="The Broad Institute Genomics Platform"/>
            <consortium name="The Broad Institute Genome Sequencing Center for Infectious Disease"/>
            <person name="Wu L."/>
            <person name="Ma J."/>
        </authorList>
    </citation>
    <scope>NUCLEOTIDE SEQUENCE [LARGE SCALE GENOMIC DNA]</scope>
    <source>
        <strain evidence="5">JCM 31696</strain>
    </source>
</reference>
<organism evidence="4 5">
    <name type="scientific">Actinomadura adrarensis</name>
    <dbReference type="NCBI Taxonomy" id="1819600"/>
    <lineage>
        <taxon>Bacteria</taxon>
        <taxon>Bacillati</taxon>
        <taxon>Actinomycetota</taxon>
        <taxon>Actinomycetes</taxon>
        <taxon>Streptosporangiales</taxon>
        <taxon>Thermomonosporaceae</taxon>
        <taxon>Actinomadura</taxon>
    </lineage>
</organism>
<dbReference type="InterPro" id="IPR017441">
    <property type="entry name" value="Protein_kinase_ATP_BS"/>
</dbReference>
<feature type="domain" description="Protein kinase" evidence="3">
    <location>
        <begin position="27"/>
        <end position="62"/>
    </location>
</feature>
<dbReference type="InterPro" id="IPR000719">
    <property type="entry name" value="Prot_kinase_dom"/>
</dbReference>
<evidence type="ECO:0000313" key="5">
    <source>
        <dbReference type="Proteomes" id="UP001597083"/>
    </source>
</evidence>
<dbReference type="Gene3D" id="3.30.200.20">
    <property type="entry name" value="Phosphorylase Kinase, domain 1"/>
    <property type="match status" value="1"/>
</dbReference>
<dbReference type="PROSITE" id="PS00107">
    <property type="entry name" value="PROTEIN_KINASE_ATP"/>
    <property type="match status" value="1"/>
</dbReference>
<evidence type="ECO:0000256" key="2">
    <source>
        <dbReference type="SAM" id="MobiDB-lite"/>
    </source>
</evidence>
<evidence type="ECO:0000259" key="3">
    <source>
        <dbReference type="PROSITE" id="PS50011"/>
    </source>
</evidence>
<name>A0ABW3CIM9_9ACTN</name>
<feature type="non-terminal residue" evidence="4">
    <location>
        <position position="62"/>
    </location>
</feature>
<sequence length="62" mass="6983">MSDGQPGELAEQNRDGERDGRLISGRYRLLSKVGQGGMGTVWRARDEMLDREVAVKEVRPRP</sequence>
<comment type="caution">
    <text evidence="4">The sequence shown here is derived from an EMBL/GenBank/DDBJ whole genome shotgun (WGS) entry which is preliminary data.</text>
</comment>
<keyword evidence="1" id="KW-0067">ATP-binding</keyword>
<proteinExistence type="predicted"/>
<feature type="region of interest" description="Disordered" evidence="2">
    <location>
        <begin position="1"/>
        <end position="21"/>
    </location>
</feature>
<feature type="binding site" evidence="1">
    <location>
        <position position="56"/>
    </location>
    <ligand>
        <name>ATP</name>
        <dbReference type="ChEBI" id="CHEBI:30616"/>
    </ligand>
</feature>
<dbReference type="InterPro" id="IPR011009">
    <property type="entry name" value="Kinase-like_dom_sf"/>
</dbReference>
<feature type="compositionally biased region" description="Basic and acidic residues" evidence="2">
    <location>
        <begin position="11"/>
        <end position="21"/>
    </location>
</feature>
<keyword evidence="5" id="KW-1185">Reference proteome</keyword>
<evidence type="ECO:0000313" key="4">
    <source>
        <dbReference type="EMBL" id="MFD0853857.1"/>
    </source>
</evidence>
<dbReference type="EMBL" id="JBHTIR010002497">
    <property type="protein sequence ID" value="MFD0853857.1"/>
    <property type="molecule type" value="Genomic_DNA"/>
</dbReference>
<gene>
    <name evidence="4" type="ORF">ACFQ07_16585</name>
</gene>
<evidence type="ECO:0000256" key="1">
    <source>
        <dbReference type="PROSITE-ProRule" id="PRU10141"/>
    </source>
</evidence>
<accession>A0ABW3CIM9</accession>
<dbReference type="SUPFAM" id="SSF56112">
    <property type="entry name" value="Protein kinase-like (PK-like)"/>
    <property type="match status" value="1"/>
</dbReference>
<keyword evidence="1" id="KW-0547">Nucleotide-binding</keyword>